<evidence type="ECO:0000259" key="3">
    <source>
        <dbReference type="PROSITE" id="PS50157"/>
    </source>
</evidence>
<dbReference type="PROSITE" id="PS00028">
    <property type="entry name" value="ZINC_FINGER_C2H2_1"/>
    <property type="match status" value="3"/>
</dbReference>
<protein>
    <submittedName>
        <fullName evidence="4">Putative transcription factor C2H2 family</fullName>
    </submittedName>
</protein>
<dbReference type="GO" id="GO:0008270">
    <property type="term" value="F:zinc ion binding"/>
    <property type="evidence" value="ECO:0007669"/>
    <property type="project" value="UniProtKB-KW"/>
</dbReference>
<proteinExistence type="predicted"/>
<dbReference type="SMART" id="SM00355">
    <property type="entry name" value="ZnF_C2H2"/>
    <property type="match status" value="3"/>
</dbReference>
<feature type="domain" description="C2H2-type" evidence="3">
    <location>
        <begin position="258"/>
        <end position="280"/>
    </location>
</feature>
<dbReference type="InterPro" id="IPR044303">
    <property type="entry name" value="ZAT1/4/9"/>
</dbReference>
<dbReference type="EMBL" id="WOCE01000007">
    <property type="protein sequence ID" value="KAE9610787.1"/>
    <property type="molecule type" value="Genomic_DNA"/>
</dbReference>
<dbReference type="OrthoDB" id="9411774at2759"/>
<accession>A0A6A4QA17</accession>
<dbReference type="InterPro" id="IPR013087">
    <property type="entry name" value="Znf_C2H2_type"/>
</dbReference>
<evidence type="ECO:0000313" key="5">
    <source>
        <dbReference type="Proteomes" id="UP000447434"/>
    </source>
</evidence>
<evidence type="ECO:0000313" key="4">
    <source>
        <dbReference type="EMBL" id="KAE9610787.1"/>
    </source>
</evidence>
<gene>
    <name evidence="4" type="ORF">Lalb_Chr07g0190321</name>
</gene>
<dbReference type="InterPro" id="IPR036236">
    <property type="entry name" value="Znf_C2H2_sf"/>
</dbReference>
<dbReference type="SUPFAM" id="SSF57667">
    <property type="entry name" value="beta-beta-alpha zinc fingers"/>
    <property type="match status" value="2"/>
</dbReference>
<dbReference type="AlphaFoldDB" id="A0A6A4QA17"/>
<evidence type="ECO:0000256" key="1">
    <source>
        <dbReference type="PROSITE-ProRule" id="PRU00042"/>
    </source>
</evidence>
<comment type="caution">
    <text evidence="4">The sequence shown here is derived from an EMBL/GenBank/DDBJ whole genome shotgun (WGS) entry which is preliminary data.</text>
</comment>
<feature type="domain" description="C2H2-type" evidence="3">
    <location>
        <begin position="4"/>
        <end position="36"/>
    </location>
</feature>
<sequence>MEKHKCKLCFRNFSNGKALGGHMRSHMINLHVPPKPNKLLTSSSPSSSSIVCLGLEAELSSSPSSSSFEHNKFLNYRLTENPKRNFRLSSPEFVDTDYVNLQDRESETKPSRNPTRRRSKRPWKLGFLNQQQFSKKIKFSVESQKNESLSSVSETITEDDVAFCLMMLSRDEWKRQQEFYDEEELVDEDEESYESEEEMKSSKTTTMTMVQGRYKCETCNKVLRSYQALGGHRASHKKIKVIEQEQPKLEHHDNKKIHQCPVCFRIFASGQALGGHRRTHIIGSLDTTITATVTAIPIPSFAKFEDSLIDLNLPTPIADDEIEDSAVSDAEFVKSH</sequence>
<keyword evidence="1" id="KW-0863">Zinc-finger</keyword>
<keyword evidence="1" id="KW-0479">Metal-binding</keyword>
<evidence type="ECO:0000256" key="2">
    <source>
        <dbReference type="SAM" id="MobiDB-lite"/>
    </source>
</evidence>
<dbReference type="PANTHER" id="PTHR46326">
    <property type="entry name" value="ZINC FINGER PROTEIN ZAT1-RELATED"/>
    <property type="match status" value="1"/>
</dbReference>
<dbReference type="PROSITE" id="PS50157">
    <property type="entry name" value="ZINC_FINGER_C2H2_2"/>
    <property type="match status" value="3"/>
</dbReference>
<feature type="domain" description="C2H2-type" evidence="3">
    <location>
        <begin position="214"/>
        <end position="241"/>
    </location>
</feature>
<dbReference type="GO" id="GO:0006355">
    <property type="term" value="P:regulation of DNA-templated transcription"/>
    <property type="evidence" value="ECO:0007669"/>
    <property type="project" value="InterPro"/>
</dbReference>
<reference evidence="5" key="1">
    <citation type="journal article" date="2020" name="Nat. Commun.">
        <title>Genome sequence of the cluster root forming white lupin.</title>
        <authorList>
            <person name="Hufnagel B."/>
            <person name="Marques A."/>
            <person name="Soriano A."/>
            <person name="Marques L."/>
            <person name="Divol F."/>
            <person name="Doumas P."/>
            <person name="Sallet E."/>
            <person name="Mancinotti D."/>
            <person name="Carrere S."/>
            <person name="Marande W."/>
            <person name="Arribat S."/>
            <person name="Keller J."/>
            <person name="Huneau C."/>
            <person name="Blein T."/>
            <person name="Aime D."/>
            <person name="Laguerre M."/>
            <person name="Taylor J."/>
            <person name="Schubert V."/>
            <person name="Nelson M."/>
            <person name="Geu-Flores F."/>
            <person name="Crespi M."/>
            <person name="Gallardo-Guerrero K."/>
            <person name="Delaux P.-M."/>
            <person name="Salse J."/>
            <person name="Berges H."/>
            <person name="Guyot R."/>
            <person name="Gouzy J."/>
            <person name="Peret B."/>
        </authorList>
    </citation>
    <scope>NUCLEOTIDE SEQUENCE [LARGE SCALE GENOMIC DNA]</scope>
    <source>
        <strain evidence="5">cv. Amiga</strain>
    </source>
</reference>
<dbReference type="PANTHER" id="PTHR46326:SF2">
    <property type="entry name" value="ZINC FINGER PROTEIN ZAT1-RELATED"/>
    <property type="match status" value="1"/>
</dbReference>
<keyword evidence="5" id="KW-1185">Reference proteome</keyword>
<dbReference type="Proteomes" id="UP000447434">
    <property type="component" value="Chromosome 7"/>
</dbReference>
<keyword evidence="1" id="KW-0862">Zinc</keyword>
<name>A0A6A4QA17_LUPAL</name>
<dbReference type="Pfam" id="PF13912">
    <property type="entry name" value="zf-C2H2_6"/>
    <property type="match status" value="3"/>
</dbReference>
<feature type="region of interest" description="Disordered" evidence="2">
    <location>
        <begin position="100"/>
        <end position="121"/>
    </location>
</feature>
<dbReference type="Gene3D" id="3.30.160.60">
    <property type="entry name" value="Classic Zinc Finger"/>
    <property type="match status" value="1"/>
</dbReference>
<organism evidence="4 5">
    <name type="scientific">Lupinus albus</name>
    <name type="common">White lupine</name>
    <name type="synonym">Lupinus termis</name>
    <dbReference type="NCBI Taxonomy" id="3870"/>
    <lineage>
        <taxon>Eukaryota</taxon>
        <taxon>Viridiplantae</taxon>
        <taxon>Streptophyta</taxon>
        <taxon>Embryophyta</taxon>
        <taxon>Tracheophyta</taxon>
        <taxon>Spermatophyta</taxon>
        <taxon>Magnoliopsida</taxon>
        <taxon>eudicotyledons</taxon>
        <taxon>Gunneridae</taxon>
        <taxon>Pentapetalae</taxon>
        <taxon>rosids</taxon>
        <taxon>fabids</taxon>
        <taxon>Fabales</taxon>
        <taxon>Fabaceae</taxon>
        <taxon>Papilionoideae</taxon>
        <taxon>50 kb inversion clade</taxon>
        <taxon>genistoids sensu lato</taxon>
        <taxon>core genistoids</taxon>
        <taxon>Genisteae</taxon>
        <taxon>Lupinus</taxon>
    </lineage>
</organism>